<evidence type="ECO:0000256" key="1">
    <source>
        <dbReference type="SAM" id="Coils"/>
    </source>
</evidence>
<feature type="compositionally biased region" description="Polar residues" evidence="2">
    <location>
        <begin position="587"/>
        <end position="599"/>
    </location>
</feature>
<dbReference type="Proteomes" id="UP001140560">
    <property type="component" value="Unassembled WGS sequence"/>
</dbReference>
<feature type="coiled-coil region" evidence="1">
    <location>
        <begin position="910"/>
        <end position="937"/>
    </location>
</feature>
<feature type="compositionally biased region" description="Basic and acidic residues" evidence="2">
    <location>
        <begin position="508"/>
        <end position="519"/>
    </location>
</feature>
<sequence length="941" mass="104070">MTSQALAAALDEPDNVASHSRLYDLIAARSFSGRTLPSIAERYLRAFTDVTSSSTRRRWVGIALAGMLDVSLDVVRHLKQLPQGLQELGAIVLSNTELEETKIVAGIIIRQSLEQGIDYCDFWASNKVRDSAPRFPENSGPRWMAEFQSFLDTLGDLALLSGPDSDPSLIYPISLVASDGFKWRESNDGLPISIIQAGMLTVIAPDGLLRQIQFIGVPISHIHKMRCQRSVLHDSQARTIGHEPWDLILELRAEPWSYVLDTSRRTGFELTLLFHHSADAKEWERCIKEHQNEQKNLAIDVHPAAHPSMSSSSPIDLRRSPLQIQTGQKDDAVKPALDQNKMKPVQRPNASISKDISDGATLPDQTESIDPSQHGVIRSKGKLPRVSQQAKLKASKQLNPQPDVFELPDEDPKRTKGQKKAGLEDASNSKLASQKQPQRSKVAVHKPSSSAKRTQFRTKRKADDGDGDFVLEEERSRTKTNAGRTSAARKRRKKEIRTDSGEDGTDLTEAKKQHTDTKTSMRPIPANSRVATKVSKPRKLKPKSVDIPSSSVSSSRYSLIGGLLLGSQQQSRVSPKAFKKPELPAHTSVTTQPKIQPTSPKIRPQMRPQTPTTTRKRLNDESLPPMPSPPPLGYAISGRSDRMQRITTNAEVLSSNSKPLPASPNAESTAISGHADRDEVDIEKLKGDIQMATSDPFRRGRECQKLTSFTRRLTGESSTNEVDLGESPTHRKSTDLVSIDTSDAPANALVTAASQPLAKSPESIHILESQPSQSPERENSTMDDDITLVNHDEDQQTITIPKASPIYFHSSPPIPGSPSSHSSTSAEPELTSQPPPLPTSQAEEMEWEASLQPHQRAIHDLLIRTSKRVLRHIVDSETAVTDIADIFARDGAHILTTLQQRHDSDYHHVFQDMAVKMEGLKRELERAAKDLLTERRRVSAI</sequence>
<evidence type="ECO:0000256" key="2">
    <source>
        <dbReference type="SAM" id="MobiDB-lite"/>
    </source>
</evidence>
<keyword evidence="4" id="KW-1185">Reference proteome</keyword>
<organism evidence="3 4">
    <name type="scientific">Neocucurbitaria cava</name>
    <dbReference type="NCBI Taxonomy" id="798079"/>
    <lineage>
        <taxon>Eukaryota</taxon>
        <taxon>Fungi</taxon>
        <taxon>Dikarya</taxon>
        <taxon>Ascomycota</taxon>
        <taxon>Pezizomycotina</taxon>
        <taxon>Dothideomycetes</taxon>
        <taxon>Pleosporomycetidae</taxon>
        <taxon>Pleosporales</taxon>
        <taxon>Pleosporineae</taxon>
        <taxon>Cucurbitariaceae</taxon>
        <taxon>Neocucurbitaria</taxon>
    </lineage>
</organism>
<feature type="region of interest" description="Disordered" evidence="2">
    <location>
        <begin position="326"/>
        <end position="554"/>
    </location>
</feature>
<feature type="compositionally biased region" description="Low complexity" evidence="2">
    <location>
        <begin position="603"/>
        <end position="613"/>
    </location>
</feature>
<comment type="caution">
    <text evidence="3">The sequence shown here is derived from an EMBL/GenBank/DDBJ whole genome shotgun (WGS) entry which is preliminary data.</text>
</comment>
<feature type="compositionally biased region" description="Low complexity" evidence="2">
    <location>
        <begin position="817"/>
        <end position="828"/>
    </location>
</feature>
<name>A0A9W8YB62_9PLEO</name>
<protein>
    <submittedName>
        <fullName evidence="3">Uncharacterized protein</fullName>
    </submittedName>
</protein>
<feature type="compositionally biased region" description="Polar residues" evidence="2">
    <location>
        <begin position="386"/>
        <end position="400"/>
    </location>
</feature>
<reference evidence="3" key="1">
    <citation type="submission" date="2022-10" db="EMBL/GenBank/DDBJ databases">
        <title>Tapping the CABI collections for fungal endophytes: first genome assemblies for Collariella, Neodidymelliopsis, Ascochyta clinopodiicola, Didymella pomorum, Didymosphaeria variabile, Neocosmospora piperis and Neocucurbitaria cava.</title>
        <authorList>
            <person name="Hill R."/>
        </authorList>
    </citation>
    <scope>NUCLEOTIDE SEQUENCE</scope>
    <source>
        <strain evidence="3">IMI 356814</strain>
    </source>
</reference>
<feature type="compositionally biased region" description="Polar residues" evidence="2">
    <location>
        <begin position="645"/>
        <end position="658"/>
    </location>
</feature>
<feature type="region of interest" description="Disordered" evidence="2">
    <location>
        <begin position="708"/>
        <end position="741"/>
    </location>
</feature>
<feature type="compositionally biased region" description="Polar residues" evidence="2">
    <location>
        <begin position="426"/>
        <end position="439"/>
    </location>
</feature>
<evidence type="ECO:0000313" key="3">
    <source>
        <dbReference type="EMBL" id="KAJ4370538.1"/>
    </source>
</evidence>
<feature type="region of interest" description="Disordered" evidence="2">
    <location>
        <begin position="753"/>
        <end position="781"/>
    </location>
</feature>
<accession>A0A9W8YB62</accession>
<dbReference type="AlphaFoldDB" id="A0A9W8YB62"/>
<dbReference type="EMBL" id="JAPEUY010000008">
    <property type="protein sequence ID" value="KAJ4370538.1"/>
    <property type="molecule type" value="Genomic_DNA"/>
</dbReference>
<feature type="region of interest" description="Disordered" evidence="2">
    <location>
        <begin position="567"/>
        <end position="679"/>
    </location>
</feature>
<gene>
    <name evidence="3" type="ORF">N0V83_005059</name>
</gene>
<feature type="region of interest" description="Disordered" evidence="2">
    <location>
        <begin position="803"/>
        <end position="845"/>
    </location>
</feature>
<keyword evidence="1" id="KW-0175">Coiled coil</keyword>
<feature type="compositionally biased region" description="Polar residues" evidence="2">
    <location>
        <begin position="708"/>
        <end position="721"/>
    </location>
</feature>
<dbReference type="OrthoDB" id="5374844at2759"/>
<evidence type="ECO:0000313" key="4">
    <source>
        <dbReference type="Proteomes" id="UP001140560"/>
    </source>
</evidence>
<proteinExistence type="predicted"/>